<accession>A0A9D4R8Y4</accession>
<dbReference type="EMBL" id="JAIWYP010000003">
    <property type="protein sequence ID" value="KAH3858628.1"/>
    <property type="molecule type" value="Genomic_DNA"/>
</dbReference>
<keyword evidence="2" id="KW-1185">Reference proteome</keyword>
<dbReference type="AlphaFoldDB" id="A0A9D4R8Y4"/>
<name>A0A9D4R8Y4_DREPO</name>
<proteinExistence type="predicted"/>
<protein>
    <submittedName>
        <fullName evidence="1">Uncharacterized protein</fullName>
    </submittedName>
</protein>
<dbReference type="Proteomes" id="UP000828390">
    <property type="component" value="Unassembled WGS sequence"/>
</dbReference>
<sequence length="69" mass="7500">MHSAGITQLKSEKNVIYNSTFSSWQFNACNGTNCVGGRPLKCGLYDSRVRCQVSIIDVSIIAVYAAKSP</sequence>
<comment type="caution">
    <text evidence="1">The sequence shown here is derived from an EMBL/GenBank/DDBJ whole genome shotgun (WGS) entry which is preliminary data.</text>
</comment>
<reference evidence="1" key="2">
    <citation type="submission" date="2020-11" db="EMBL/GenBank/DDBJ databases">
        <authorList>
            <person name="McCartney M.A."/>
            <person name="Auch B."/>
            <person name="Kono T."/>
            <person name="Mallez S."/>
            <person name="Becker A."/>
            <person name="Gohl D.M."/>
            <person name="Silverstein K.A.T."/>
            <person name="Koren S."/>
            <person name="Bechman K.B."/>
            <person name="Herman A."/>
            <person name="Abrahante J.E."/>
            <person name="Garbe J."/>
        </authorList>
    </citation>
    <scope>NUCLEOTIDE SEQUENCE</scope>
    <source>
        <strain evidence="1">Duluth1</strain>
        <tissue evidence="1">Whole animal</tissue>
    </source>
</reference>
<evidence type="ECO:0000313" key="2">
    <source>
        <dbReference type="Proteomes" id="UP000828390"/>
    </source>
</evidence>
<gene>
    <name evidence="1" type="ORF">DPMN_101256</name>
</gene>
<evidence type="ECO:0000313" key="1">
    <source>
        <dbReference type="EMBL" id="KAH3858628.1"/>
    </source>
</evidence>
<reference evidence="1" key="1">
    <citation type="journal article" date="2019" name="bioRxiv">
        <title>The Genome of the Zebra Mussel, Dreissena polymorpha: A Resource for Invasive Species Research.</title>
        <authorList>
            <person name="McCartney M.A."/>
            <person name="Auch B."/>
            <person name="Kono T."/>
            <person name="Mallez S."/>
            <person name="Zhang Y."/>
            <person name="Obille A."/>
            <person name="Becker A."/>
            <person name="Abrahante J.E."/>
            <person name="Garbe J."/>
            <person name="Badalamenti J.P."/>
            <person name="Herman A."/>
            <person name="Mangelson H."/>
            <person name="Liachko I."/>
            <person name="Sullivan S."/>
            <person name="Sone E.D."/>
            <person name="Koren S."/>
            <person name="Silverstein K.A.T."/>
            <person name="Beckman K.B."/>
            <person name="Gohl D.M."/>
        </authorList>
    </citation>
    <scope>NUCLEOTIDE SEQUENCE</scope>
    <source>
        <strain evidence="1">Duluth1</strain>
        <tissue evidence="1">Whole animal</tissue>
    </source>
</reference>
<organism evidence="1 2">
    <name type="scientific">Dreissena polymorpha</name>
    <name type="common">Zebra mussel</name>
    <name type="synonym">Mytilus polymorpha</name>
    <dbReference type="NCBI Taxonomy" id="45954"/>
    <lineage>
        <taxon>Eukaryota</taxon>
        <taxon>Metazoa</taxon>
        <taxon>Spiralia</taxon>
        <taxon>Lophotrochozoa</taxon>
        <taxon>Mollusca</taxon>
        <taxon>Bivalvia</taxon>
        <taxon>Autobranchia</taxon>
        <taxon>Heteroconchia</taxon>
        <taxon>Euheterodonta</taxon>
        <taxon>Imparidentia</taxon>
        <taxon>Neoheterodontei</taxon>
        <taxon>Myida</taxon>
        <taxon>Dreissenoidea</taxon>
        <taxon>Dreissenidae</taxon>
        <taxon>Dreissena</taxon>
    </lineage>
</organism>